<evidence type="ECO:0000256" key="9">
    <source>
        <dbReference type="ARBA" id="ARBA00025661"/>
    </source>
</evidence>
<dbReference type="Proteomes" id="UP000053617">
    <property type="component" value="Unassembled WGS sequence"/>
</dbReference>
<keyword evidence="4 11" id="KW-0678">Repressor</keyword>
<keyword evidence="5 11" id="KW-0805">Transcription regulation</keyword>
<dbReference type="HOGENOM" id="CLU_002210_0_0_1"/>
<dbReference type="VEuPathDB" id="FungiDB:Z518_07383"/>
<organism evidence="16 17">
    <name type="scientific">Rhinocladiella mackenziei CBS 650.93</name>
    <dbReference type="NCBI Taxonomy" id="1442369"/>
    <lineage>
        <taxon>Eukaryota</taxon>
        <taxon>Fungi</taxon>
        <taxon>Dikarya</taxon>
        <taxon>Ascomycota</taxon>
        <taxon>Pezizomycotina</taxon>
        <taxon>Eurotiomycetes</taxon>
        <taxon>Chaetothyriomycetidae</taxon>
        <taxon>Chaetothyriales</taxon>
        <taxon>Herpotrichiellaceae</taxon>
        <taxon>Rhinocladiella</taxon>
    </lineage>
</organism>
<comment type="similarity">
    <text evidence="2 11">Belongs to the Mediator complex subunit 13 family.</text>
</comment>
<evidence type="ECO:0000256" key="12">
    <source>
        <dbReference type="SAM" id="MobiDB-lite"/>
    </source>
</evidence>
<evidence type="ECO:0000256" key="11">
    <source>
        <dbReference type="RuleBase" id="RU364134"/>
    </source>
</evidence>
<evidence type="ECO:0000256" key="2">
    <source>
        <dbReference type="ARBA" id="ARBA00009354"/>
    </source>
</evidence>
<proteinExistence type="inferred from homology"/>
<dbReference type="GO" id="GO:0016592">
    <property type="term" value="C:mediator complex"/>
    <property type="evidence" value="ECO:0007669"/>
    <property type="project" value="InterPro"/>
</dbReference>
<feature type="compositionally biased region" description="Acidic residues" evidence="12">
    <location>
        <begin position="384"/>
        <end position="399"/>
    </location>
</feature>
<feature type="compositionally biased region" description="Polar residues" evidence="12">
    <location>
        <begin position="565"/>
        <end position="574"/>
    </location>
</feature>
<comment type="subunit">
    <text evidence="11">Component of the SRB8-11 complex, which itself associates with the Mediator complex.</text>
</comment>
<gene>
    <name evidence="16" type="ORF">Z518_07383</name>
</gene>
<sequence length="1387" mass="153717">MTTSLDFPNNCSTNVYTLNDFSEIAYIVCTVATPPTQDPSAFVSSPENTLARLRRTERQFREASILAALDVEARQLFTFYKKVDIANAKDQKTLLTKFGFVLRSNTCTIAYKTAARLPDLMKPEQSRLYRLFTTAIVSSIKLRPHGDTALQPLGLNLYLCERPTPDSEMPAVESIRRWSLQRIDLQVVPSGHIILTVASDDRLSFTRALDLGQDFDWDQYSKTDSPALYLAPIGRIARIVGPGTNRGVRFGLDTREPRADGCQTADPRKALWKELLPPWLKEHMNTILEYKDVTWLEAEIPVQEVDTESTDSQRFSSSEHVNNDLVTWRTVFWPSNLCFLLDSERSSSKEAFHNGEDPMQFVQDWIAGTAMEPPADTKAHRDTSEDEDEPLFTEDGAFDDSEHFQPFGPPAFPVSQTIYPTPPEGGMTHLTPGLSSLERMAITPANVPRGPSDMAPNQDEEMHDFEELPAASDLPSFYDEDLFEEMPDDNFGPEGAGDEPNWDFFDRPGIDAKSTPKSPSNRGDVPTKRLESVEETHAAEKDLARDEEEEMKSNSQTDGRKENASFDTTMTTQEVARPHQSPHHEEETDVARQAHSDQKPHFPTKPSVPLWKHNNDELKPHKTSSCRRSSVYEIVDMIPNTSSRDSRYTANGDYWFDPNPSISKSTDISNIKTIFRRPPSSSSESGISTGSSGLPPSYGGLGNGAPAPSRQWTEYHPDSPGLISHNGEVERKSIRQEIQYLLTLFKPGLLEYPELSDFDLQEKSSPTPTMSAQKFLLIAHILVDQITQTSLISRPGEQEEPHDLSADHMEVSVDLSGVNTCANPSSLYQLVNFKADHNNAKSQGRIVKFPPNQIRVRRSDQPLVASISILEFWDTLNLQPESGSKNVTAFCVHPHAQNVADGCSNLLKRMTDTYHTCGLGVHMMGQVTGLTENGLISWGPAASSQSNLRQTCQRIGTTIASASDLKGTVLIYMISQDESSTSYLEACSAFHDLYESFTQGLADRQDISDIALQVVPQGFVASAETLVIPPQYAYLKLAIEVYNRLPPPDTAGLPAACGSAIILAKEESSVHFQLSPTFRSPLSNNGPCLHLAYSVSPDDRWITAAWTDECGRVALTMSYCALVRDPGKKRPRQEILEEMWEVSHDLVSKDRGPWRLAVIKRGYYDPAELLEWRQIYHSSTPSQKHCLLMLLSCQVNPLLRVLPQSNLGKTPHPGMQNMYGTPGSTPQASITSPDQLVPATPTPGGSSIMNAPTPPDPGFDPNIECDLTLIDPTEESWVIVLPYGVNQTANMNDLRPALATGLLMKRKGPKSEDGCTSIEISLISSFTQATDSSSETSADDLLEDAIKQYRGLATLGMTRVCSDPHAHCIPWHIATATRGSQILGQVM</sequence>
<evidence type="ECO:0000256" key="4">
    <source>
        <dbReference type="ARBA" id="ARBA00022491"/>
    </source>
</evidence>
<evidence type="ECO:0000256" key="5">
    <source>
        <dbReference type="ARBA" id="ARBA00023015"/>
    </source>
</evidence>
<evidence type="ECO:0000256" key="3">
    <source>
        <dbReference type="ARBA" id="ARBA00019618"/>
    </source>
</evidence>
<dbReference type="Pfam" id="PF06333">
    <property type="entry name" value="Med13_C"/>
    <property type="match status" value="1"/>
</dbReference>
<dbReference type="STRING" id="1442369.A0A0D2J493"/>
<feature type="region of interest" description="Disordered" evidence="12">
    <location>
        <begin position="675"/>
        <end position="714"/>
    </location>
</feature>
<evidence type="ECO:0000313" key="16">
    <source>
        <dbReference type="EMBL" id="KIX03830.1"/>
    </source>
</evidence>
<feature type="compositionally biased region" description="Low complexity" evidence="12">
    <location>
        <begin position="680"/>
        <end position="698"/>
    </location>
</feature>
<dbReference type="PANTHER" id="PTHR48249">
    <property type="entry name" value="MEDIATOR OF RNA POLYMERASE II TRANSCRIPTION SUBUNIT 13"/>
    <property type="match status" value="1"/>
</dbReference>
<feature type="domain" description="Mediator complex subunit Med13 N-terminal" evidence="14">
    <location>
        <begin position="5"/>
        <end position="342"/>
    </location>
</feature>
<dbReference type="PANTHER" id="PTHR48249:SF3">
    <property type="entry name" value="MEDIATOR OF RNA POLYMERASE II TRANSCRIPTION SUBUNIT 13"/>
    <property type="match status" value="1"/>
</dbReference>
<keyword evidence="6 11" id="KW-0010">Activator</keyword>
<reference evidence="16 17" key="1">
    <citation type="submission" date="2015-01" db="EMBL/GenBank/DDBJ databases">
        <title>The Genome Sequence of Rhinocladiella mackenzie CBS 650.93.</title>
        <authorList>
            <consortium name="The Broad Institute Genomics Platform"/>
            <person name="Cuomo C."/>
            <person name="de Hoog S."/>
            <person name="Gorbushina A."/>
            <person name="Stielow B."/>
            <person name="Teixiera M."/>
            <person name="Abouelleil A."/>
            <person name="Chapman S.B."/>
            <person name="Priest M."/>
            <person name="Young S.K."/>
            <person name="Wortman J."/>
            <person name="Nusbaum C."/>
            <person name="Birren B."/>
        </authorList>
    </citation>
    <scope>NUCLEOTIDE SEQUENCE [LARGE SCALE GENOMIC DNA]</scope>
    <source>
        <strain evidence="16 17">CBS 650.93</strain>
    </source>
</reference>
<keyword evidence="7 11" id="KW-0804">Transcription</keyword>
<dbReference type="Pfam" id="PF18296">
    <property type="entry name" value="MID_MedPIWI"/>
    <property type="match status" value="1"/>
</dbReference>
<keyword evidence="17" id="KW-1185">Reference proteome</keyword>
<dbReference type="GO" id="GO:0045944">
    <property type="term" value="P:positive regulation of transcription by RNA polymerase II"/>
    <property type="evidence" value="ECO:0007669"/>
    <property type="project" value="TreeGrafter"/>
</dbReference>
<dbReference type="GO" id="GO:0003713">
    <property type="term" value="F:transcription coactivator activity"/>
    <property type="evidence" value="ECO:0007669"/>
    <property type="project" value="TreeGrafter"/>
</dbReference>
<dbReference type="EMBL" id="KN847479">
    <property type="protein sequence ID" value="KIX03830.1"/>
    <property type="molecule type" value="Genomic_DNA"/>
</dbReference>
<evidence type="ECO:0000259" key="14">
    <source>
        <dbReference type="Pfam" id="PF11597"/>
    </source>
</evidence>
<comment type="subcellular location">
    <subcellularLocation>
        <location evidence="1 11">Nucleus</location>
    </subcellularLocation>
</comment>
<feature type="compositionally biased region" description="Basic and acidic residues" evidence="12">
    <location>
        <begin position="582"/>
        <end position="600"/>
    </location>
</feature>
<evidence type="ECO:0000313" key="17">
    <source>
        <dbReference type="Proteomes" id="UP000053617"/>
    </source>
</evidence>
<evidence type="ECO:0000259" key="13">
    <source>
        <dbReference type="Pfam" id="PF06333"/>
    </source>
</evidence>
<dbReference type="Pfam" id="PF11597">
    <property type="entry name" value="Med13_N"/>
    <property type="match status" value="1"/>
</dbReference>
<name>A0A0D2J493_9EURO</name>
<dbReference type="InterPro" id="IPR021643">
    <property type="entry name" value="Mediator_Med13_N"/>
</dbReference>
<dbReference type="InterPro" id="IPR009401">
    <property type="entry name" value="Med13_C"/>
</dbReference>
<dbReference type="GeneID" id="25295454"/>
<evidence type="ECO:0000259" key="15">
    <source>
        <dbReference type="Pfam" id="PF18296"/>
    </source>
</evidence>
<feature type="domain" description="Mediator complex subunit Med13 C-terminal" evidence="13">
    <location>
        <begin position="1059"/>
        <end position="1376"/>
    </location>
</feature>
<evidence type="ECO:0000256" key="1">
    <source>
        <dbReference type="ARBA" id="ARBA00004123"/>
    </source>
</evidence>
<feature type="compositionally biased region" description="Basic and acidic residues" evidence="12">
    <location>
        <begin position="525"/>
        <end position="544"/>
    </location>
</feature>
<comment type="function">
    <text evidence="9 11">Component of the SRB8-11 complex. The SRB8-11 complex is a regulatory module of the Mediator complex which is itself involved in regulation of basal and activated RNA polymerase II-dependent transcription. The SRB8-11 complex may be involved in the transcriptional repression of a subset of genes regulated by Mediator. It may inhibit the association of the Mediator complex with RNA polymerase II to form the holoenzyme complex.</text>
</comment>
<dbReference type="InterPro" id="IPR051139">
    <property type="entry name" value="Mediator_complx_sub13"/>
</dbReference>
<keyword evidence="8 11" id="KW-0539">Nucleus</keyword>
<dbReference type="RefSeq" id="XP_013270966.1">
    <property type="nucleotide sequence ID" value="XM_013415512.1"/>
</dbReference>
<evidence type="ECO:0000256" key="6">
    <source>
        <dbReference type="ARBA" id="ARBA00023159"/>
    </source>
</evidence>
<dbReference type="InterPro" id="IPR041285">
    <property type="entry name" value="MID_MedPIWI"/>
</dbReference>
<feature type="region of interest" description="Disordered" evidence="12">
    <location>
        <begin position="373"/>
        <end position="432"/>
    </location>
</feature>
<dbReference type="OrthoDB" id="103819at2759"/>
<evidence type="ECO:0000256" key="10">
    <source>
        <dbReference type="ARBA" id="ARBA00032008"/>
    </source>
</evidence>
<feature type="domain" description="MID" evidence="15">
    <location>
        <begin position="885"/>
        <end position="1047"/>
    </location>
</feature>
<evidence type="ECO:0000256" key="7">
    <source>
        <dbReference type="ARBA" id="ARBA00023163"/>
    </source>
</evidence>
<feature type="region of interest" description="Disordered" evidence="12">
    <location>
        <begin position="483"/>
        <end position="624"/>
    </location>
</feature>
<evidence type="ECO:0000256" key="8">
    <source>
        <dbReference type="ARBA" id="ARBA00023242"/>
    </source>
</evidence>
<accession>A0A0D2J493</accession>
<protein>
    <recommendedName>
        <fullName evidence="3 11">Mediator of RNA polymerase II transcription subunit 13</fullName>
    </recommendedName>
    <alternativeName>
        <fullName evidence="10 11">Mediator complex subunit 13</fullName>
    </alternativeName>
</protein>